<protein>
    <submittedName>
        <fullName evidence="1">Phage head-tail connector protein</fullName>
    </submittedName>
</protein>
<dbReference type="Gene3D" id="1.10.3230.30">
    <property type="entry name" value="Phage gp6-like head-tail connector protein"/>
    <property type="match status" value="1"/>
</dbReference>
<dbReference type="NCBIfam" id="TIGR02215">
    <property type="entry name" value="phage_chp_gp8"/>
    <property type="match status" value="1"/>
</dbReference>
<dbReference type="EMBL" id="JACEIB010000001">
    <property type="protein sequence ID" value="MBA2932980.1"/>
    <property type="molecule type" value="Genomic_DNA"/>
</dbReference>
<accession>A0A838L239</accession>
<evidence type="ECO:0000313" key="2">
    <source>
        <dbReference type="Proteomes" id="UP000570166"/>
    </source>
</evidence>
<dbReference type="AlphaFoldDB" id="A0A838L239"/>
<comment type="caution">
    <text evidence="1">The sequence shown here is derived from an EMBL/GenBank/DDBJ whole genome shotgun (WGS) entry which is preliminary data.</text>
</comment>
<dbReference type="InterPro" id="IPR011738">
    <property type="entry name" value="Phage_CHP"/>
</dbReference>
<reference evidence="1 2" key="1">
    <citation type="submission" date="2020-07" db="EMBL/GenBank/DDBJ databases">
        <authorList>
            <person name="Sun Q."/>
        </authorList>
    </citation>
    <scope>NUCLEOTIDE SEQUENCE [LARGE SCALE GENOMIC DNA]</scope>
    <source>
        <strain evidence="1 2">CGMCC 1.13654</strain>
    </source>
</reference>
<name>A0A838L239_9SPHN</name>
<sequence length="174" mass="18126">MAAPEQAVADAKAYLRIDGSDEDALLATLAGVAIGLCERFTGLALISGERSDTIPACSPEWQRLPATPVSVIASVATLDPAGVATALPVEAYAIDIDASGDGWVRLTAPSVASRLLVGYTAGLAADWPSLAEPLRQGVLRLVAHLYAHRDAADDAGPPAAVAALWRPYRRMRLA</sequence>
<dbReference type="Proteomes" id="UP000570166">
    <property type="component" value="Unassembled WGS sequence"/>
</dbReference>
<keyword evidence="2" id="KW-1185">Reference proteome</keyword>
<gene>
    <name evidence="1" type="ORF">HZF05_02610</name>
</gene>
<dbReference type="CDD" id="cd08054">
    <property type="entry name" value="gp6"/>
    <property type="match status" value="1"/>
</dbReference>
<proteinExistence type="predicted"/>
<evidence type="ECO:0000313" key="1">
    <source>
        <dbReference type="EMBL" id="MBA2932980.1"/>
    </source>
</evidence>
<organism evidence="1 2">
    <name type="scientific">Sphingomonas chungangi</name>
    <dbReference type="NCBI Taxonomy" id="2683589"/>
    <lineage>
        <taxon>Bacteria</taxon>
        <taxon>Pseudomonadati</taxon>
        <taxon>Pseudomonadota</taxon>
        <taxon>Alphaproteobacteria</taxon>
        <taxon>Sphingomonadales</taxon>
        <taxon>Sphingomonadaceae</taxon>
        <taxon>Sphingomonas</taxon>
    </lineage>
</organism>
<dbReference type="RefSeq" id="WP_160365046.1">
    <property type="nucleotide sequence ID" value="NZ_JACEIB010000001.1"/>
</dbReference>